<protein>
    <submittedName>
        <fullName evidence="2">Uncharacterized protein</fullName>
    </submittedName>
</protein>
<proteinExistence type="predicted"/>
<dbReference type="EMBL" id="OX451739">
    <property type="protein sequence ID" value="CAI8611341.1"/>
    <property type="molecule type" value="Genomic_DNA"/>
</dbReference>
<organism evidence="2 3">
    <name type="scientific">Vicia faba</name>
    <name type="common">Broad bean</name>
    <name type="synonym">Faba vulgaris</name>
    <dbReference type="NCBI Taxonomy" id="3906"/>
    <lineage>
        <taxon>Eukaryota</taxon>
        <taxon>Viridiplantae</taxon>
        <taxon>Streptophyta</taxon>
        <taxon>Embryophyta</taxon>
        <taxon>Tracheophyta</taxon>
        <taxon>Spermatophyta</taxon>
        <taxon>Magnoliopsida</taxon>
        <taxon>eudicotyledons</taxon>
        <taxon>Gunneridae</taxon>
        <taxon>Pentapetalae</taxon>
        <taxon>rosids</taxon>
        <taxon>fabids</taxon>
        <taxon>Fabales</taxon>
        <taxon>Fabaceae</taxon>
        <taxon>Papilionoideae</taxon>
        <taxon>50 kb inversion clade</taxon>
        <taxon>NPAAA clade</taxon>
        <taxon>Hologalegina</taxon>
        <taxon>IRL clade</taxon>
        <taxon>Fabeae</taxon>
        <taxon>Vicia</taxon>
    </lineage>
</organism>
<name>A0AAV1ALD4_VICFA</name>
<reference evidence="2 3" key="1">
    <citation type="submission" date="2023-01" db="EMBL/GenBank/DDBJ databases">
        <authorList>
            <person name="Kreplak J."/>
        </authorList>
    </citation>
    <scope>NUCLEOTIDE SEQUENCE [LARGE SCALE GENOMIC DNA]</scope>
</reference>
<evidence type="ECO:0000313" key="3">
    <source>
        <dbReference type="Proteomes" id="UP001157006"/>
    </source>
</evidence>
<dbReference type="AlphaFoldDB" id="A0AAV1ALD4"/>
<dbReference type="Proteomes" id="UP001157006">
    <property type="component" value="Chromosome 4"/>
</dbReference>
<evidence type="ECO:0000256" key="1">
    <source>
        <dbReference type="SAM" id="MobiDB-lite"/>
    </source>
</evidence>
<sequence>MYQGKKLSFLSQRFQREIQKIVGHHCDEEPKKKIWKPKLRQAELKEDSATSVSTPKEELTKASTDGTEVEWKKDSADHNIQREEELVDDEFLAETEDAPEKHHQEEVQVVNETEEQHDEEGHVDADAAENAHPQATIAT</sequence>
<keyword evidence="3" id="KW-1185">Reference proteome</keyword>
<gene>
    <name evidence="2" type="ORF">VFH_IV224760</name>
</gene>
<feature type="region of interest" description="Disordered" evidence="1">
    <location>
        <begin position="33"/>
        <end position="75"/>
    </location>
</feature>
<accession>A0AAV1ALD4</accession>
<evidence type="ECO:0000313" key="2">
    <source>
        <dbReference type="EMBL" id="CAI8611341.1"/>
    </source>
</evidence>
<feature type="region of interest" description="Disordered" evidence="1">
    <location>
        <begin position="92"/>
        <end position="139"/>
    </location>
</feature>